<evidence type="ECO:0000256" key="6">
    <source>
        <dbReference type="ARBA" id="ARBA00022723"/>
    </source>
</evidence>
<dbReference type="InterPro" id="IPR013010">
    <property type="entry name" value="Znf_SIAH"/>
</dbReference>
<comment type="caution">
    <text evidence="12">The sequence shown here is derived from an EMBL/GenBank/DDBJ whole genome shotgun (WGS) entry which is preliminary data.</text>
</comment>
<dbReference type="GO" id="GO:0005737">
    <property type="term" value="C:cytoplasm"/>
    <property type="evidence" value="ECO:0007669"/>
    <property type="project" value="TreeGrafter"/>
</dbReference>
<feature type="domain" description="SIAH-type" evidence="11">
    <location>
        <begin position="355"/>
        <end position="412"/>
    </location>
</feature>
<dbReference type="InterPro" id="IPR004162">
    <property type="entry name" value="SINA-like_animal"/>
</dbReference>
<evidence type="ECO:0000256" key="10">
    <source>
        <dbReference type="PROSITE-ProRule" id="PRU00455"/>
    </source>
</evidence>
<sequence>MENTSTLIILNPNEENKEYRCDVCYKYLSIAPILFSDKIGSVCGRCYNDEDLDVRSAEENSIFHVQKAYENIAVYIIFPCIYHSLGCDKQLRWNEVQDHEEICEYKSNICPLSYPEFNAKNEYKLENICEWKGMNRDLIHHIRNSHSNCIANSNELAILSSDQDLRNDNFNKILFFEVNGIFTIAVLYYFKDFECYYCNVLIDSSFKECELFYYDLEIFDITKKRCLVLPGNKVEPLLGRNLIIRNKIGLELDLKIIKQLMKKSDNIKLSFNVVNVLKVKTKVLIKEANEGLHNETPIISDLKCNCGNYLYFPVNVCTNGHNCCHICKRNYGLCQICKTGFIQRTNTNLENITKLTKYGCKNKARGCSYTLDYNILENHENNCNFTLKSCLMQCEWKGTNEEMFKHIQDNHCTLQLKKENSFYHTSESKSYPIFYDNKIFIFTIEYKMQHPLFISMQCLGIEKWEYEFDFRILNGTSISFLSTHICQPFFYESDDKLAPPRRIEFPFNFVSQFLTRFDEIKFKVNISKVYNPILVDKEYETAF</sequence>
<name>A0AAW1UD50_9CUCU</name>
<keyword evidence="6" id="KW-0479">Metal-binding</keyword>
<evidence type="ECO:0000256" key="1">
    <source>
        <dbReference type="ARBA" id="ARBA00000900"/>
    </source>
</evidence>
<evidence type="ECO:0000256" key="4">
    <source>
        <dbReference type="ARBA" id="ARBA00012483"/>
    </source>
</evidence>
<keyword evidence="8" id="KW-0833">Ubl conjugation pathway</keyword>
<reference evidence="12 13" key="1">
    <citation type="submission" date="2023-03" db="EMBL/GenBank/DDBJ databases">
        <title>Genome insight into feeding habits of ladybird beetles.</title>
        <authorList>
            <person name="Li H.-S."/>
            <person name="Huang Y.-H."/>
            <person name="Pang H."/>
        </authorList>
    </citation>
    <scope>NUCLEOTIDE SEQUENCE [LARGE SCALE GENOMIC DNA]</scope>
    <source>
        <strain evidence="12">SYSU_2023b</strain>
        <tissue evidence="12">Whole body</tissue>
    </source>
</reference>
<comment type="catalytic activity">
    <reaction evidence="1">
        <text>S-ubiquitinyl-[E2 ubiquitin-conjugating enzyme]-L-cysteine + [acceptor protein]-L-lysine = [E2 ubiquitin-conjugating enzyme]-L-cysteine + N(6)-ubiquitinyl-[acceptor protein]-L-lysine.</text>
        <dbReference type="EC" id="2.3.2.27"/>
    </reaction>
</comment>
<comment type="pathway">
    <text evidence="2">Protein modification; protein ubiquitination.</text>
</comment>
<dbReference type="EMBL" id="JARQZJ010000040">
    <property type="protein sequence ID" value="KAK9877184.1"/>
    <property type="molecule type" value="Genomic_DNA"/>
</dbReference>
<dbReference type="Proteomes" id="UP001431783">
    <property type="component" value="Unassembled WGS sequence"/>
</dbReference>
<keyword evidence="13" id="KW-1185">Reference proteome</keyword>
<feature type="domain" description="SIAH-type" evidence="11">
    <location>
        <begin position="75"/>
        <end position="147"/>
    </location>
</feature>
<evidence type="ECO:0000256" key="3">
    <source>
        <dbReference type="ARBA" id="ARBA00009119"/>
    </source>
</evidence>
<gene>
    <name evidence="12" type="ORF">WA026_016933</name>
</gene>
<evidence type="ECO:0000259" key="11">
    <source>
        <dbReference type="PROSITE" id="PS51081"/>
    </source>
</evidence>
<accession>A0AAW1UD50</accession>
<evidence type="ECO:0000313" key="13">
    <source>
        <dbReference type="Proteomes" id="UP001431783"/>
    </source>
</evidence>
<evidence type="ECO:0000256" key="2">
    <source>
        <dbReference type="ARBA" id="ARBA00004906"/>
    </source>
</evidence>
<dbReference type="PROSITE" id="PS51081">
    <property type="entry name" value="ZF_SIAH"/>
    <property type="match status" value="2"/>
</dbReference>
<evidence type="ECO:0000256" key="5">
    <source>
        <dbReference type="ARBA" id="ARBA00022679"/>
    </source>
</evidence>
<protein>
    <recommendedName>
        <fullName evidence="4">RING-type E3 ubiquitin transferase</fullName>
        <ecNumber evidence="4">2.3.2.27</ecNumber>
    </recommendedName>
</protein>
<evidence type="ECO:0000256" key="9">
    <source>
        <dbReference type="ARBA" id="ARBA00022833"/>
    </source>
</evidence>
<proteinExistence type="inferred from homology"/>
<keyword evidence="9" id="KW-0862">Zinc</keyword>
<dbReference type="Pfam" id="PF21361">
    <property type="entry name" value="Sina_ZnF"/>
    <property type="match status" value="2"/>
</dbReference>
<dbReference type="GO" id="GO:0031624">
    <property type="term" value="F:ubiquitin conjugating enzyme binding"/>
    <property type="evidence" value="ECO:0007669"/>
    <property type="project" value="TreeGrafter"/>
</dbReference>
<dbReference type="Gene3D" id="3.30.40.10">
    <property type="entry name" value="Zinc/RING finger domain, C3HC4 (zinc finger)"/>
    <property type="match status" value="2"/>
</dbReference>
<dbReference type="PANTHER" id="PTHR45877:SF2">
    <property type="entry name" value="E3 UBIQUITIN-PROTEIN LIGASE SINA-RELATED"/>
    <property type="match status" value="1"/>
</dbReference>
<dbReference type="AlphaFoldDB" id="A0AAW1UD50"/>
<dbReference type="PANTHER" id="PTHR45877">
    <property type="entry name" value="E3 UBIQUITIN-PROTEIN LIGASE SIAH2"/>
    <property type="match status" value="1"/>
</dbReference>
<keyword evidence="5" id="KW-0808">Transferase</keyword>
<dbReference type="FunFam" id="3.30.40.10:FF:000041">
    <property type="entry name" value="E3 ubiquitin-protein ligase SINAT3"/>
    <property type="match status" value="1"/>
</dbReference>
<evidence type="ECO:0000256" key="7">
    <source>
        <dbReference type="ARBA" id="ARBA00022771"/>
    </source>
</evidence>
<dbReference type="GO" id="GO:0043161">
    <property type="term" value="P:proteasome-mediated ubiquitin-dependent protein catabolic process"/>
    <property type="evidence" value="ECO:0007669"/>
    <property type="project" value="TreeGrafter"/>
</dbReference>
<evidence type="ECO:0000313" key="12">
    <source>
        <dbReference type="EMBL" id="KAK9877184.1"/>
    </source>
</evidence>
<dbReference type="GO" id="GO:0061630">
    <property type="term" value="F:ubiquitin protein ligase activity"/>
    <property type="evidence" value="ECO:0007669"/>
    <property type="project" value="UniProtKB-EC"/>
</dbReference>
<comment type="similarity">
    <text evidence="3">Belongs to the SINA (Seven in absentia) family.</text>
</comment>
<dbReference type="InterPro" id="IPR013083">
    <property type="entry name" value="Znf_RING/FYVE/PHD"/>
</dbReference>
<dbReference type="SUPFAM" id="SSF49599">
    <property type="entry name" value="TRAF domain-like"/>
    <property type="match status" value="2"/>
</dbReference>
<organism evidence="12 13">
    <name type="scientific">Henosepilachna vigintioctopunctata</name>
    <dbReference type="NCBI Taxonomy" id="420089"/>
    <lineage>
        <taxon>Eukaryota</taxon>
        <taxon>Metazoa</taxon>
        <taxon>Ecdysozoa</taxon>
        <taxon>Arthropoda</taxon>
        <taxon>Hexapoda</taxon>
        <taxon>Insecta</taxon>
        <taxon>Pterygota</taxon>
        <taxon>Neoptera</taxon>
        <taxon>Endopterygota</taxon>
        <taxon>Coleoptera</taxon>
        <taxon>Polyphaga</taxon>
        <taxon>Cucujiformia</taxon>
        <taxon>Coccinelloidea</taxon>
        <taxon>Coccinellidae</taxon>
        <taxon>Epilachninae</taxon>
        <taxon>Epilachnini</taxon>
        <taxon>Henosepilachna</taxon>
    </lineage>
</organism>
<evidence type="ECO:0000256" key="8">
    <source>
        <dbReference type="ARBA" id="ARBA00022786"/>
    </source>
</evidence>
<keyword evidence="7 10" id="KW-0863">Zinc-finger</keyword>
<dbReference type="GO" id="GO:0008270">
    <property type="term" value="F:zinc ion binding"/>
    <property type="evidence" value="ECO:0007669"/>
    <property type="project" value="UniProtKB-KW"/>
</dbReference>
<dbReference type="EC" id="2.3.2.27" evidence="4"/>